<keyword evidence="7" id="KW-1185">Reference proteome</keyword>
<proteinExistence type="predicted"/>
<dbReference type="Pfam" id="PF05593">
    <property type="entry name" value="RHS_repeat"/>
    <property type="match status" value="3"/>
</dbReference>
<dbReference type="InterPro" id="IPR050708">
    <property type="entry name" value="T6SS_VgrG/RHS"/>
</dbReference>
<dbReference type="InterPro" id="IPR023399">
    <property type="entry name" value="Baseplate-like_2-layer_sand"/>
</dbReference>
<dbReference type="Proteomes" id="UP001165492">
    <property type="component" value="Unassembled WGS sequence"/>
</dbReference>
<feature type="domain" description="DUF6531" evidence="3">
    <location>
        <begin position="776"/>
        <end position="849"/>
    </location>
</feature>
<feature type="region of interest" description="Disordered" evidence="2">
    <location>
        <begin position="734"/>
        <end position="770"/>
    </location>
</feature>
<dbReference type="NCBIfam" id="TIGR01643">
    <property type="entry name" value="YD_repeat_2x"/>
    <property type="match status" value="10"/>
</dbReference>
<evidence type="ECO:0000256" key="2">
    <source>
        <dbReference type="SAM" id="MobiDB-lite"/>
    </source>
</evidence>
<feature type="compositionally biased region" description="Basic and acidic residues" evidence="2">
    <location>
        <begin position="2263"/>
        <end position="2272"/>
    </location>
</feature>
<dbReference type="Pfam" id="PF20148">
    <property type="entry name" value="DUF6531"/>
    <property type="match status" value="1"/>
</dbReference>
<dbReference type="InterPro" id="IPR053981">
    <property type="entry name" value="Gp44/GpP-like_2nd"/>
</dbReference>
<organism evidence="6 7">
    <name type="scientific">Pelosinus baikalensis</name>
    <dbReference type="NCBI Taxonomy" id="2892015"/>
    <lineage>
        <taxon>Bacteria</taxon>
        <taxon>Bacillati</taxon>
        <taxon>Bacillota</taxon>
        <taxon>Negativicutes</taxon>
        <taxon>Selenomonadales</taxon>
        <taxon>Sporomusaceae</taxon>
        <taxon>Pelosinus</taxon>
    </lineage>
</organism>
<protein>
    <submittedName>
        <fullName evidence="6">AHH domain-containing protein</fullName>
    </submittedName>
</protein>
<feature type="region of interest" description="Disordered" evidence="2">
    <location>
        <begin position="2263"/>
        <end position="2293"/>
    </location>
</feature>
<evidence type="ECO:0000259" key="3">
    <source>
        <dbReference type="Pfam" id="PF20148"/>
    </source>
</evidence>
<dbReference type="PANTHER" id="PTHR32305:SF15">
    <property type="entry name" value="PROTEIN RHSA-RELATED"/>
    <property type="match status" value="1"/>
</dbReference>
<comment type="caution">
    <text evidence="6">The sequence shown here is derived from an EMBL/GenBank/DDBJ whole genome shotgun (WGS) entry which is preliminary data.</text>
</comment>
<evidence type="ECO:0000313" key="7">
    <source>
        <dbReference type="Proteomes" id="UP001165492"/>
    </source>
</evidence>
<dbReference type="EMBL" id="JAJHJB010000001">
    <property type="protein sequence ID" value="MCC5463784.1"/>
    <property type="molecule type" value="Genomic_DNA"/>
</dbReference>
<dbReference type="Gene3D" id="2.180.10.10">
    <property type="entry name" value="RHS repeat-associated core"/>
    <property type="match status" value="5"/>
</dbReference>
<name>A0ABS8HMG4_9FIRM</name>
<evidence type="ECO:0000256" key="1">
    <source>
        <dbReference type="ARBA" id="ARBA00022737"/>
    </source>
</evidence>
<dbReference type="InterPro" id="IPR022385">
    <property type="entry name" value="Rhs_assc_core"/>
</dbReference>
<feature type="domain" description="Teneurin-like YD-shell" evidence="5">
    <location>
        <begin position="888"/>
        <end position="986"/>
    </location>
</feature>
<evidence type="ECO:0000259" key="4">
    <source>
        <dbReference type="Pfam" id="PF22255"/>
    </source>
</evidence>
<dbReference type="Gene3D" id="3.55.50.10">
    <property type="entry name" value="Baseplate protein-like domains"/>
    <property type="match status" value="1"/>
</dbReference>
<feature type="region of interest" description="Disordered" evidence="2">
    <location>
        <begin position="516"/>
        <end position="535"/>
    </location>
</feature>
<evidence type="ECO:0000313" key="6">
    <source>
        <dbReference type="EMBL" id="MCC5463784.1"/>
    </source>
</evidence>
<dbReference type="InterPro" id="IPR032871">
    <property type="entry name" value="AHH_dom_containing"/>
</dbReference>
<sequence length="2443" mass="274965">MGKELQELGRLKVEFAKEYLRVKHIHILDEANEHGHMQLTLISKRLLTVAEVLDLEDAPVKVTDADGTNVFVGICQSVGLNNEADYSELVLEAKSLSILADRKKISRTFQSTVKTLSEVANTVMAAYGIQVEVAEDIQIEQMLYQNAETDWQFLRRIANQCGAYLFTDSKSDLLRLAVGTYPFARKELGAETRKKPADSGKDILKYIQIQQNVDDQAEAYQFETEGKTSYDLTIGAGYQLESQGERVRWSQRSEIVSVGETAENRLTLAHPEGCRPDREKSAGALNQRDAIKGKIIRVQGTQIKVHFYCDAEQDEATAMWLPFENTMNNYFYSMPDEGDEVFVYYENNGKAVALGSRRANSATHGDYVDPASKMMNSTNKMLKMTPGSCELVAARGAYDQGGGNQALIQMTDAGGIVIKSTQDIHVQADKRLKLVAAKSAIPEGEITAAQAKYDAGHTQGAAMYMAGGGSKPYNSGQEILKQIGSDIAASFSGGVKAMAAEIPAFVKNVESIFGGGSGGGGEPAPASPEEKAERPPAESLMLYGMENCSLGIGASELKLSGGAITISTPAFRQLGYNKNKHDIVSAPSLFDAALNGVQVLLDIAGCIPGLSVVANGLNAAISLARGDYCGAACSLIGCIVPGANVAGKGLKLAVAGAKVANTIAKTAKAAKAVRTVERLIMGAMGFNALMRAKDGISDLGRKIIDGTFSFNDPESLNLFFDTLQNVAIVGSAAGRRKKGREEKGGHEKAGGENKNGGHNGPDTQGRIPTKETCLKDPVNVVTGSFSLRMTDLILSDLGEDFVLTRSYESLYQNKHQHLGSRWLLSLGSRIERRQNQVRILLPDLHIETFEQQDGIYQNRRGGDRSLVLTEEKHGYRLQFIREKKTWDYNEFGRLTAITDKNGNRVKIEYTGSFISQVTLANGHTLQFTYENDKLTQIRDMLGRNIRYRYQGELLTEVTYPNDGTVTYEYTDQGFIAAITDQNGQRYVANQYDGQGRVIRQTLANGAETLFFYQEQDRMTTVTQPHNGERTCYYYNRRHLVETIRYADGTTEETKYDDKENILWQKDRCGNETRYTYNEESQITAEIWPNGLIHTLEYDAAGRKIAESDTSGVDIRYRYDERGNLVEVKNRIEGERWQTVRYAYDAKGRMVSYTDGSGNLTTYDYAEGQNKPQSVTTAEGDRFTYQYDAAGRLMAVESVLGRKEYGYNHLDYRTLVIDALGNTWKNDYDKLGNRIKEIRPNQYHEKSHSGPGWRYIHDALDKLVATIDPLGNTVATIRDAEENIVKEIHPNTYDEPSQDVTGIENEYDSDNRKIKIRYPDGGIERLQYDANGNIVKKILPENYNETTDDGPGYTYAYDERSRLTKITGPGGVVEKAYVYDLAGNIVKEIDAQSYLEGATDETRPGILYHYNCLAWLTEKRIPVGKTAGTLRYQTTQYKYDNAGNVIEERRLLDEQDETSASGRVLSLHFAYDKQNRLKEVKDNTGATIEYGYNCLSQRTYEKRKINETAYQMLRYHYDAAGRLIEIEQRADREGSGDFTARTKYQLDSTGNVIKTTTPAGYCVERQYDAADRLIAEIHKDKENGIENKTEITYDKAGNIIKIQDGNGAEESYEYDLLNRETQHTGKNGGVTRTVYDKNGRITRRILPNEYQTKGKDGHGYRYTYDPQGRVITVLAPDGSVLETNSYDKAGRLVQKRDATQSGVDYAYDLAGRIQTIRTPGGASQSYQYDAQGNIIGVSDGNQNKTEYKLDKWGRITEIVKADGSREYYGYDYAGNITETTDGEGNTIRYEYNLINKLKEITDPTGQTDTFHYDAQGRLKRHTDRNGNQVEYRYNIYDALTEKLERSSGLREMYEYHPDGKLKAAIAQGMRYGYRYYADGRLQEKAASGRRLLSYEYDLNGNKIRQTDVIGKTTEYIYTATDLLQEIRDERQSIVQFTHNADGTLKEALRANGMRTSYGYDIDKNISGLHIDMNGQTLAQNHYHYDGNGNRTVKEQLRGTTHYTYDGLNRLAQVQYPDYGEELFYDKAGNRSRRIVNGIEEQYTYDARNRLTSHTKQGQTAQYTYDKAGNLLSDEDKQYTYDSFNRTTRVETKDGQNQINRYDAEGLRYELEENAKLVQFIFNENREVVLEETDQDQKRLIRSFELWASECTQEKTWYHYASDEQGSIIFVTDEAEAKNRYEYDAWGNAVVCEEQVDNRYRYTGQQYDPVTQQYYLRARYYNPVIARFTQEDEYRGDGLNLYAYCANNPVVYYDPSGYACEQKDVNRQDRHETPENTSNPNQLRKPEADVSEGSSKARIIPGEEGIVTGGNSTKLGKNMLESMGVSRSTKWSGYQAQHVIPAEMANNPVIKKIGMNLDDASNGIFLRIPDKGISTMSRHQGYHSVYNEVVERQLSTMDASQSVGVLQKQVYDLQQNLKHLQKQGLPLYPSQGATVELWERQLGKL</sequence>
<reference evidence="6" key="1">
    <citation type="submission" date="2021-11" db="EMBL/GenBank/DDBJ databases">
        <title>Description of a new species Pelosinus isolated from the bottom sediments of Lake Baikal.</title>
        <authorList>
            <person name="Zakharyuk A."/>
        </authorList>
    </citation>
    <scope>NUCLEOTIDE SEQUENCE</scope>
    <source>
        <strain evidence="6">Bkl1</strain>
    </source>
</reference>
<feature type="domain" description="Teneurin-like YD-shell" evidence="5">
    <location>
        <begin position="1990"/>
        <end position="2248"/>
    </location>
</feature>
<accession>A0ABS8HMG4</accession>
<dbReference type="SUPFAM" id="SSF69304">
    <property type="entry name" value="Tricorn protease N-terminal domain"/>
    <property type="match status" value="1"/>
</dbReference>
<dbReference type="RefSeq" id="WP_229533331.1">
    <property type="nucleotide sequence ID" value="NZ_JAJHJB010000001.1"/>
</dbReference>
<feature type="domain" description="Teneurin-like YD-shell" evidence="5">
    <location>
        <begin position="1660"/>
        <end position="1736"/>
    </location>
</feature>
<feature type="domain" description="Baseplate hub protein gp44/GpP-like second" evidence="4">
    <location>
        <begin position="100"/>
        <end position="170"/>
    </location>
</feature>
<dbReference type="Pfam" id="PF22255">
    <property type="entry name" value="Gp44-like_2nd"/>
    <property type="match status" value="1"/>
</dbReference>
<feature type="domain" description="Teneurin-like YD-shell" evidence="5">
    <location>
        <begin position="1300"/>
        <end position="1531"/>
    </location>
</feature>
<evidence type="ECO:0000259" key="5">
    <source>
        <dbReference type="Pfam" id="PF25023"/>
    </source>
</evidence>
<dbReference type="Pfam" id="PF25023">
    <property type="entry name" value="TEN_YD-shell"/>
    <property type="match status" value="5"/>
</dbReference>
<dbReference type="NCBIfam" id="TIGR03696">
    <property type="entry name" value="Rhs_assc_core"/>
    <property type="match status" value="1"/>
</dbReference>
<dbReference type="CDD" id="cd20745">
    <property type="entry name" value="FIX_RhsA_AHH_HNH-like"/>
    <property type="match status" value="1"/>
</dbReference>
<dbReference type="SUPFAM" id="SSF69279">
    <property type="entry name" value="Phage tail proteins"/>
    <property type="match status" value="1"/>
</dbReference>
<dbReference type="InterPro" id="IPR031325">
    <property type="entry name" value="RHS_repeat"/>
</dbReference>
<feature type="domain" description="Teneurin-like YD-shell" evidence="5">
    <location>
        <begin position="1115"/>
        <end position="1243"/>
    </location>
</feature>
<keyword evidence="1" id="KW-0677">Repeat</keyword>
<feature type="compositionally biased region" description="Basic and acidic residues" evidence="2">
    <location>
        <begin position="739"/>
        <end position="751"/>
    </location>
</feature>
<dbReference type="InterPro" id="IPR056823">
    <property type="entry name" value="TEN-like_YD-shell"/>
</dbReference>
<gene>
    <name evidence="6" type="ORF">LMF89_00225</name>
</gene>
<dbReference type="Gene3D" id="3.30.1920.10">
    <property type="entry name" value="Baseplate protein-like domains - 2 layer sandwich fold"/>
    <property type="match status" value="1"/>
</dbReference>
<dbReference type="Gene3D" id="2.30.300.10">
    <property type="entry name" value="Baseplate protein-like domain - beta roll fold"/>
    <property type="match status" value="1"/>
</dbReference>
<dbReference type="PANTHER" id="PTHR32305">
    <property type="match status" value="1"/>
</dbReference>
<dbReference type="Pfam" id="PF14412">
    <property type="entry name" value="AHH"/>
    <property type="match status" value="1"/>
</dbReference>
<dbReference type="InterPro" id="IPR006530">
    <property type="entry name" value="YD"/>
</dbReference>
<dbReference type="InterPro" id="IPR045351">
    <property type="entry name" value="DUF6531"/>
</dbReference>